<protein>
    <recommendedName>
        <fullName evidence="1">mRNA (guanine-N(7))-methyltransferase</fullName>
        <ecNumber evidence="1">2.1.1.56</ecNumber>
    </recommendedName>
</protein>
<keyword evidence="4" id="KW-0949">S-adenosyl-L-methionine</keyword>
<dbReference type="PANTHER" id="PTHR12189:SF2">
    <property type="entry name" value="MRNA CAP GUANINE-N7 METHYLTRANSFERASE"/>
    <property type="match status" value="1"/>
</dbReference>
<evidence type="ECO:0000256" key="4">
    <source>
        <dbReference type="ARBA" id="ARBA00022691"/>
    </source>
</evidence>
<dbReference type="InterPro" id="IPR012340">
    <property type="entry name" value="NA-bd_OB-fold"/>
</dbReference>
<keyword evidence="3" id="KW-0808">Transferase</keyword>
<dbReference type="GO" id="GO:0003723">
    <property type="term" value="F:RNA binding"/>
    <property type="evidence" value="ECO:0007669"/>
    <property type="project" value="UniProtKB-KW"/>
</dbReference>
<evidence type="ECO:0000256" key="6">
    <source>
        <dbReference type="SAM" id="MobiDB-lite"/>
    </source>
</evidence>
<dbReference type="Gene3D" id="3.40.50.150">
    <property type="entry name" value="Vaccinia Virus protein VP39"/>
    <property type="match status" value="1"/>
</dbReference>
<dbReference type="InterPro" id="IPR001339">
    <property type="entry name" value="mRNA_cap_enzyme_adenylation"/>
</dbReference>
<dbReference type="InterPro" id="IPR029063">
    <property type="entry name" value="SAM-dependent_MTases_sf"/>
</dbReference>
<sequence>MEPIIANYLENSGSTNPNTEHELEIRFGTKYGKITKINYDNVIKKLRSIGFKLVSNHTENRLRIMSSNMKNVRCDIYGTENISTYCKTNNLSKIPAERYSFLEKSKPLGIHPYDNSEFQFRLSYQIERNVEDMDKINGYLSTWKDMSKRFRYISRITLVHESMPNVKVDMTITKSSKIQGGQYTPEYTIEAANVFNNPENYEIEFEILPNDWDMQTVISVIKKMVKYISSGLQETNYPIPQTMQSYVLTNYYNIVNGNPPIDTYQKYMKKPEQIVMNSRNFIGPNSITLQLVNIVKTDNEQIGPNITKNYTVTDKADGLRKLLIINSDGNIYLISTNMEVQFTGMKCNNKTCFNSILDGEHILYGKSSDYINLYASFDIYFSNGIDVRHLPFHDKDRSRYQLLIELTKMVDDSTRNIVDNLSNILKIKCKTFYASDNIFASCKKIIDNAHGGNLEYETDGLIFTPSDLGVGINEKKDKIVNKKKTWTRSFKWKPPEHNTVDFLVTTIKNQASSDAIYDMIGPNIERYKTLTLRCGFSEQFVNPCQNVIDDNIIIPKRSNIYKPAPFHPTNPSDDEAHICNIKLQKDAVGTLQMMTEDGDIFTDKAIVEFKYIRDNKSKWRWIPIKVRYDKTAQYLSGEKVYGNSYDVANSNWKSIHEPITLEMIITGQNIPEDFDSGVYYTGDKSKSKTKSMRNFHNLYVKNSLIMNLSNPGDTLIDYAVGKAGDLNKWKMAKLSFVLGVDVSQDNIENKQDGACVRYIEMKNQTNSQLTALFTICNSKYNLKEGTGFNSERDKMIYNSTIGRGPNDEKQIGKGLARHYGRVSAGFNISSCQFALHYFFEDMVSLRGFIRNVAENTKIGGYFVGTCYDGTEIFNKLASLSKGESFVIGENDHKLLEVTKQYDNTSFDNDSSCLGYAIDVLQETIGKKFREYLVNFNYLNRVMENYGFELLSQQEANALDMPVSSGNFSILFTKMLAEKQTYGQSHKMSENEKAISFLNRFFIYKKIRTVDAATVVLDDVESTTTPFQKINFSSAIPEEDVLDTELGSELGSELDANEDAEEDAEPDAADADAAEPDAADADAADADAEEDAEEDADADAEDDAADDAADEGAPEEEGISITDPRVLGKRARDARGEPSMVDITDTLKPPK</sequence>
<reference evidence="8" key="1">
    <citation type="journal article" date="2020" name="Nature">
        <title>Giant virus diversity and host interactions through global metagenomics.</title>
        <authorList>
            <person name="Schulz F."/>
            <person name="Roux S."/>
            <person name="Paez-Espino D."/>
            <person name="Jungbluth S."/>
            <person name="Walsh D.A."/>
            <person name="Denef V.J."/>
            <person name="McMahon K.D."/>
            <person name="Konstantinidis K.T."/>
            <person name="Eloe-Fadrosh E.A."/>
            <person name="Kyrpides N.C."/>
            <person name="Woyke T."/>
        </authorList>
    </citation>
    <scope>NUCLEOTIDE SEQUENCE</scope>
    <source>
        <strain evidence="8">GVMAG-M-3300020166-18</strain>
    </source>
</reference>
<dbReference type="Pfam" id="PF01331">
    <property type="entry name" value="mRNA_cap_enzyme"/>
    <property type="match status" value="1"/>
</dbReference>
<dbReference type="GO" id="GO:0004484">
    <property type="term" value="F:mRNA guanylyltransferase activity"/>
    <property type="evidence" value="ECO:0007669"/>
    <property type="project" value="InterPro"/>
</dbReference>
<dbReference type="PROSITE" id="PS51562">
    <property type="entry name" value="RNA_CAP0_MT"/>
    <property type="match status" value="1"/>
</dbReference>
<evidence type="ECO:0000256" key="2">
    <source>
        <dbReference type="ARBA" id="ARBA00022603"/>
    </source>
</evidence>
<feature type="domain" description="MRNA cap 0 methyltransferase" evidence="7">
    <location>
        <begin position="687"/>
        <end position="1006"/>
    </location>
</feature>
<evidence type="ECO:0000259" key="7">
    <source>
        <dbReference type="PROSITE" id="PS51562"/>
    </source>
</evidence>
<accession>A0A6C0BWK7</accession>
<evidence type="ECO:0000256" key="3">
    <source>
        <dbReference type="ARBA" id="ARBA00022679"/>
    </source>
</evidence>
<dbReference type="SUPFAM" id="SSF53335">
    <property type="entry name" value="S-adenosyl-L-methionine-dependent methyltransferases"/>
    <property type="match status" value="1"/>
</dbReference>
<dbReference type="Gene3D" id="2.40.50.140">
    <property type="entry name" value="Nucleic acid-binding proteins"/>
    <property type="match status" value="1"/>
</dbReference>
<dbReference type="GO" id="GO:0005524">
    <property type="term" value="F:ATP binding"/>
    <property type="evidence" value="ECO:0007669"/>
    <property type="project" value="InterPro"/>
</dbReference>
<evidence type="ECO:0000256" key="1">
    <source>
        <dbReference type="ARBA" id="ARBA00011926"/>
    </source>
</evidence>
<keyword evidence="2" id="KW-0489">Methyltransferase</keyword>
<dbReference type="InterPro" id="IPR004971">
    <property type="entry name" value="mRNA_G-N7_MeTrfase_dom"/>
</dbReference>
<organism evidence="8">
    <name type="scientific">viral metagenome</name>
    <dbReference type="NCBI Taxonomy" id="1070528"/>
    <lineage>
        <taxon>unclassified sequences</taxon>
        <taxon>metagenomes</taxon>
        <taxon>organismal metagenomes</taxon>
    </lineage>
</organism>
<name>A0A6C0BWK7_9ZZZZ</name>
<dbReference type="SUPFAM" id="SSF56091">
    <property type="entry name" value="DNA ligase/mRNA capping enzyme, catalytic domain"/>
    <property type="match status" value="1"/>
</dbReference>
<dbReference type="Pfam" id="PF03291">
    <property type="entry name" value="mRNA_G-N7_MeTrfase"/>
    <property type="match status" value="1"/>
</dbReference>
<keyword evidence="5" id="KW-0694">RNA-binding</keyword>
<dbReference type="AlphaFoldDB" id="A0A6C0BWK7"/>
<dbReference type="EC" id="2.1.1.56" evidence="1"/>
<dbReference type="GO" id="GO:0005634">
    <property type="term" value="C:nucleus"/>
    <property type="evidence" value="ECO:0007669"/>
    <property type="project" value="TreeGrafter"/>
</dbReference>
<evidence type="ECO:0000256" key="5">
    <source>
        <dbReference type="ARBA" id="ARBA00022884"/>
    </source>
</evidence>
<evidence type="ECO:0000313" key="8">
    <source>
        <dbReference type="EMBL" id="QHS96480.1"/>
    </source>
</evidence>
<feature type="region of interest" description="Disordered" evidence="6">
    <location>
        <begin position="1052"/>
        <end position="1150"/>
    </location>
</feature>
<dbReference type="InterPro" id="IPR039753">
    <property type="entry name" value="RG7MT1"/>
</dbReference>
<dbReference type="Gene3D" id="3.30.470.30">
    <property type="entry name" value="DNA ligase/mRNA capping enzyme"/>
    <property type="match status" value="1"/>
</dbReference>
<dbReference type="GO" id="GO:0004482">
    <property type="term" value="F:mRNA 5'-cap (guanine-N7-)-methyltransferase activity"/>
    <property type="evidence" value="ECO:0007669"/>
    <property type="project" value="UniProtKB-EC"/>
</dbReference>
<dbReference type="PANTHER" id="PTHR12189">
    <property type="entry name" value="MRNA GUANINE-7- METHYLTRANSFERASE"/>
    <property type="match status" value="1"/>
</dbReference>
<dbReference type="EMBL" id="MN739271">
    <property type="protein sequence ID" value="QHS96480.1"/>
    <property type="molecule type" value="Genomic_DNA"/>
</dbReference>
<feature type="compositionally biased region" description="Acidic residues" evidence="6">
    <location>
        <begin position="1054"/>
        <end position="1117"/>
    </location>
</feature>
<proteinExistence type="predicted"/>